<name>A0ABS8WSS6_DATST</name>
<dbReference type="EMBL" id="JACEIK010009719">
    <property type="protein sequence ID" value="MCE3214627.1"/>
    <property type="molecule type" value="Genomic_DNA"/>
</dbReference>
<proteinExistence type="predicted"/>
<sequence>MEARLQTFFEQEYNLEKDADSSMTMELSTPQEKMVEEKILSSKDDLKYLYGHNENCGIEEEKKYGEEISSSQKEEVGKKSQVHNWSLGAIKWHMNRLGQAPHKVTRCARSYAMRWTNDAVNNTVQYANGK</sequence>
<reference evidence="1 2" key="1">
    <citation type="journal article" date="2021" name="BMC Genomics">
        <title>Datura genome reveals duplications of psychoactive alkaloid biosynthetic genes and high mutation rate following tissue culture.</title>
        <authorList>
            <person name="Rajewski A."/>
            <person name="Carter-House D."/>
            <person name="Stajich J."/>
            <person name="Litt A."/>
        </authorList>
    </citation>
    <scope>NUCLEOTIDE SEQUENCE [LARGE SCALE GENOMIC DNA]</scope>
    <source>
        <strain evidence="1">AR-01</strain>
    </source>
</reference>
<evidence type="ECO:0000313" key="2">
    <source>
        <dbReference type="Proteomes" id="UP000823775"/>
    </source>
</evidence>
<gene>
    <name evidence="1" type="ORF">HAX54_052908</name>
</gene>
<keyword evidence="2" id="KW-1185">Reference proteome</keyword>
<comment type="caution">
    <text evidence="1">The sequence shown here is derived from an EMBL/GenBank/DDBJ whole genome shotgun (WGS) entry which is preliminary data.</text>
</comment>
<dbReference type="Proteomes" id="UP000823775">
    <property type="component" value="Unassembled WGS sequence"/>
</dbReference>
<evidence type="ECO:0000313" key="1">
    <source>
        <dbReference type="EMBL" id="MCE3214627.1"/>
    </source>
</evidence>
<organism evidence="1 2">
    <name type="scientific">Datura stramonium</name>
    <name type="common">Jimsonweed</name>
    <name type="synonym">Common thornapple</name>
    <dbReference type="NCBI Taxonomy" id="4076"/>
    <lineage>
        <taxon>Eukaryota</taxon>
        <taxon>Viridiplantae</taxon>
        <taxon>Streptophyta</taxon>
        <taxon>Embryophyta</taxon>
        <taxon>Tracheophyta</taxon>
        <taxon>Spermatophyta</taxon>
        <taxon>Magnoliopsida</taxon>
        <taxon>eudicotyledons</taxon>
        <taxon>Gunneridae</taxon>
        <taxon>Pentapetalae</taxon>
        <taxon>asterids</taxon>
        <taxon>lamiids</taxon>
        <taxon>Solanales</taxon>
        <taxon>Solanaceae</taxon>
        <taxon>Solanoideae</taxon>
        <taxon>Datureae</taxon>
        <taxon>Datura</taxon>
    </lineage>
</organism>
<accession>A0ABS8WSS6</accession>
<protein>
    <submittedName>
        <fullName evidence="1">Uncharacterized protein</fullName>
    </submittedName>
</protein>